<gene>
    <name evidence="2" type="ORF">MO867_11390</name>
</gene>
<proteinExistence type="predicted"/>
<keyword evidence="1" id="KW-0472">Membrane</keyword>
<evidence type="ECO:0000256" key="1">
    <source>
        <dbReference type="SAM" id="Phobius"/>
    </source>
</evidence>
<comment type="caution">
    <text evidence="2">The sequence shown here is derived from an EMBL/GenBank/DDBJ whole genome shotgun (WGS) entry which is preliminary data.</text>
</comment>
<keyword evidence="1" id="KW-1133">Transmembrane helix</keyword>
<keyword evidence="1" id="KW-0812">Transmembrane</keyword>
<organism evidence="2 3">
    <name type="scientific">Microbulbifer okhotskensis</name>
    <dbReference type="NCBI Taxonomy" id="2926617"/>
    <lineage>
        <taxon>Bacteria</taxon>
        <taxon>Pseudomonadati</taxon>
        <taxon>Pseudomonadota</taxon>
        <taxon>Gammaproteobacteria</taxon>
        <taxon>Cellvibrionales</taxon>
        <taxon>Microbulbiferaceae</taxon>
        <taxon>Microbulbifer</taxon>
    </lineage>
</organism>
<keyword evidence="3" id="KW-1185">Reference proteome</keyword>
<dbReference type="InterPro" id="IPR021836">
    <property type="entry name" value="DUF3429"/>
</dbReference>
<feature type="transmembrane region" description="Helical" evidence="1">
    <location>
        <begin position="18"/>
        <end position="40"/>
    </location>
</feature>
<dbReference type="Proteomes" id="UP001139028">
    <property type="component" value="Unassembled WGS sequence"/>
</dbReference>
<feature type="transmembrane region" description="Helical" evidence="1">
    <location>
        <begin position="47"/>
        <end position="66"/>
    </location>
</feature>
<protein>
    <submittedName>
        <fullName evidence="2">DUF3429 domain-containing protein</fullName>
    </submittedName>
</protein>
<accession>A0A9X2EME8</accession>
<evidence type="ECO:0000313" key="2">
    <source>
        <dbReference type="EMBL" id="MCO1334942.1"/>
    </source>
</evidence>
<evidence type="ECO:0000313" key="3">
    <source>
        <dbReference type="Proteomes" id="UP001139028"/>
    </source>
</evidence>
<sequence>MDTEIHNYPPVDTRLFDWLAYLGLIPFVAGIFMQWLGFSIWGVSPRLLFTAYSAVILCFLCGTWWGAVLNQVGHPHRILLALLSNLVTLVGWGALLMFRTLWALPVLLLAFGFVAWAEARLNPNLPGRDQYFRTRSIVTYLVMAGHLVMILLLLRVPGAN</sequence>
<reference evidence="2" key="1">
    <citation type="journal article" date="2022" name="Arch. Microbiol.">
        <title>Microbulbifer okhotskensis sp. nov., isolated from a deep bottom sediment of the Okhotsk Sea.</title>
        <authorList>
            <person name="Romanenko L."/>
            <person name="Kurilenko V."/>
            <person name="Otstavnykh N."/>
            <person name="Velansky P."/>
            <person name="Isaeva M."/>
            <person name="Mikhailov V."/>
        </authorList>
    </citation>
    <scope>NUCLEOTIDE SEQUENCE</scope>
    <source>
        <strain evidence="2">OS29</strain>
    </source>
</reference>
<name>A0A9X2EME8_9GAMM</name>
<dbReference type="RefSeq" id="WP_252466731.1">
    <property type="nucleotide sequence ID" value="NZ_JALBWM010000044.1"/>
</dbReference>
<dbReference type="EMBL" id="JALBWM010000044">
    <property type="protein sequence ID" value="MCO1334942.1"/>
    <property type="molecule type" value="Genomic_DNA"/>
</dbReference>
<feature type="transmembrane region" description="Helical" evidence="1">
    <location>
        <begin position="101"/>
        <end position="117"/>
    </location>
</feature>
<feature type="transmembrane region" description="Helical" evidence="1">
    <location>
        <begin position="137"/>
        <end position="154"/>
    </location>
</feature>
<dbReference type="Pfam" id="PF11911">
    <property type="entry name" value="DUF3429"/>
    <property type="match status" value="1"/>
</dbReference>
<dbReference type="AlphaFoldDB" id="A0A9X2EME8"/>